<feature type="transmembrane region" description="Helical" evidence="6">
    <location>
        <begin position="301"/>
        <end position="327"/>
    </location>
</feature>
<keyword evidence="5 6" id="KW-0472">Membrane</keyword>
<name>A0ABS5W372_9SPHN</name>
<dbReference type="PANTHER" id="PTHR39087:SF2">
    <property type="entry name" value="UPF0104 MEMBRANE PROTEIN MJ1595"/>
    <property type="match status" value="1"/>
</dbReference>
<sequence>MEVPGDTAFASSANKGWRWLKAIVGILFGAIALFVLWQSVDYRDVAAHFGKAAVAPLIVGLVAYALDFLLRAYRFKLLLEGTRHEIRFLPTVAPFVASFGINDILPFRLGDGFRVFWFHDRLNLPLGRVLGAMLLERLLDLVTIVLLACLALMAIDAEVSDLVLERLRWVMIACSVGGVLILFSPLALSRLGERLRQSRRRTIALIGAGIASMSDAIKEAGTLSRMSRLIAFSLLIWLLESVLALAVWVSLDGTVSEWLKPFFAFTIAMLGTLVPALPGHFGSFDYFGVLSFQAVGVDRDFAAAVILLLHLLLWLPTALFAIGWLILAPKSGRRVFRPAS</sequence>
<dbReference type="Pfam" id="PF03706">
    <property type="entry name" value="LPG_synthase_TM"/>
    <property type="match status" value="1"/>
</dbReference>
<evidence type="ECO:0000256" key="1">
    <source>
        <dbReference type="ARBA" id="ARBA00004651"/>
    </source>
</evidence>
<evidence type="ECO:0000313" key="7">
    <source>
        <dbReference type="EMBL" id="MBT2132834.1"/>
    </source>
</evidence>
<organism evidence="7 8">
    <name type="scientific">Croceibacterium selenioxidans</name>
    <dbReference type="NCBI Taxonomy" id="2838833"/>
    <lineage>
        <taxon>Bacteria</taxon>
        <taxon>Pseudomonadati</taxon>
        <taxon>Pseudomonadota</taxon>
        <taxon>Alphaproteobacteria</taxon>
        <taxon>Sphingomonadales</taxon>
        <taxon>Erythrobacteraceae</taxon>
        <taxon>Croceibacterium</taxon>
    </lineage>
</organism>
<evidence type="ECO:0000313" key="8">
    <source>
        <dbReference type="Proteomes" id="UP000811255"/>
    </source>
</evidence>
<keyword evidence="4 6" id="KW-1133">Transmembrane helix</keyword>
<evidence type="ECO:0000256" key="5">
    <source>
        <dbReference type="ARBA" id="ARBA00023136"/>
    </source>
</evidence>
<dbReference type="EMBL" id="JAHFVK010000001">
    <property type="protein sequence ID" value="MBT2132834.1"/>
    <property type="molecule type" value="Genomic_DNA"/>
</dbReference>
<comment type="subcellular location">
    <subcellularLocation>
        <location evidence="1">Cell membrane</location>
        <topology evidence="1">Multi-pass membrane protein</topology>
    </subcellularLocation>
</comment>
<protein>
    <submittedName>
        <fullName evidence="7">Flippase-like domain-containing protein</fullName>
    </submittedName>
</protein>
<dbReference type="InterPro" id="IPR022791">
    <property type="entry name" value="L-PG_synthase/AglD"/>
</dbReference>
<evidence type="ECO:0000256" key="6">
    <source>
        <dbReference type="SAM" id="Phobius"/>
    </source>
</evidence>
<evidence type="ECO:0000256" key="3">
    <source>
        <dbReference type="ARBA" id="ARBA00022692"/>
    </source>
</evidence>
<feature type="transmembrane region" description="Helical" evidence="6">
    <location>
        <begin position="229"/>
        <end position="250"/>
    </location>
</feature>
<dbReference type="Proteomes" id="UP000811255">
    <property type="component" value="Unassembled WGS sequence"/>
</dbReference>
<feature type="transmembrane region" description="Helical" evidence="6">
    <location>
        <begin position="52"/>
        <end position="70"/>
    </location>
</feature>
<feature type="transmembrane region" description="Helical" evidence="6">
    <location>
        <begin position="167"/>
        <end position="188"/>
    </location>
</feature>
<evidence type="ECO:0000256" key="2">
    <source>
        <dbReference type="ARBA" id="ARBA00022475"/>
    </source>
</evidence>
<dbReference type="RefSeq" id="WP_214533969.1">
    <property type="nucleotide sequence ID" value="NZ_JAHFVK010000001.1"/>
</dbReference>
<feature type="transmembrane region" description="Helical" evidence="6">
    <location>
        <begin position="262"/>
        <end position="281"/>
    </location>
</feature>
<feature type="transmembrane region" description="Helical" evidence="6">
    <location>
        <begin position="19"/>
        <end position="40"/>
    </location>
</feature>
<evidence type="ECO:0000256" key="4">
    <source>
        <dbReference type="ARBA" id="ARBA00022989"/>
    </source>
</evidence>
<dbReference type="PANTHER" id="PTHR39087">
    <property type="entry name" value="UPF0104 MEMBRANE PROTEIN MJ1595"/>
    <property type="match status" value="1"/>
</dbReference>
<proteinExistence type="predicted"/>
<keyword evidence="3 6" id="KW-0812">Transmembrane</keyword>
<feature type="transmembrane region" description="Helical" evidence="6">
    <location>
        <begin position="138"/>
        <end position="155"/>
    </location>
</feature>
<comment type="caution">
    <text evidence="7">The sequence shown here is derived from an EMBL/GenBank/DDBJ whole genome shotgun (WGS) entry which is preliminary data.</text>
</comment>
<gene>
    <name evidence="7" type="ORF">KK137_00675</name>
</gene>
<keyword evidence="2" id="KW-1003">Cell membrane</keyword>
<keyword evidence="8" id="KW-1185">Reference proteome</keyword>
<reference evidence="7 8" key="1">
    <citation type="submission" date="2021-05" db="EMBL/GenBank/DDBJ databases">
        <title>Croceibacterium sp. LX-88 genome sequence.</title>
        <authorList>
            <person name="Luo X."/>
        </authorList>
    </citation>
    <scope>NUCLEOTIDE SEQUENCE [LARGE SCALE GENOMIC DNA]</scope>
    <source>
        <strain evidence="7 8">LX-88</strain>
    </source>
</reference>
<accession>A0ABS5W372</accession>
<dbReference type="NCBIfam" id="TIGR00374">
    <property type="entry name" value="flippase-like domain"/>
    <property type="match status" value="1"/>
</dbReference>